<feature type="chain" id="PRO_5039365149" description="Outer membrane protein assembly factor BamE" evidence="1">
    <location>
        <begin position="23"/>
        <end position="106"/>
    </location>
</feature>
<evidence type="ECO:0000313" key="2">
    <source>
        <dbReference type="EMBL" id="RIX51427.1"/>
    </source>
</evidence>
<name>A0A3A1USG0_9BACL</name>
<dbReference type="PROSITE" id="PS51257">
    <property type="entry name" value="PROKAR_LIPOPROTEIN"/>
    <property type="match status" value="1"/>
</dbReference>
<dbReference type="Proteomes" id="UP000266482">
    <property type="component" value="Unassembled WGS sequence"/>
</dbReference>
<dbReference type="AlphaFoldDB" id="A0A3A1USG0"/>
<feature type="signal peptide" evidence="1">
    <location>
        <begin position="1"/>
        <end position="22"/>
    </location>
</feature>
<dbReference type="RefSeq" id="WP_119600720.1">
    <property type="nucleotide sequence ID" value="NZ_QXQA01000010.1"/>
</dbReference>
<sequence>MKKISFAMLVLVMLCSCSGSFHKEKWAEEPESRKGMVNSMLSQYELEGMTATEIIDLLGEPEQRLEEPSVQFVYYLGSAGLGVDDSLLRLYFNRDGQLERHEITHD</sequence>
<dbReference type="EMBL" id="QXQA01000010">
    <property type="protein sequence ID" value="RIX51427.1"/>
    <property type="molecule type" value="Genomic_DNA"/>
</dbReference>
<accession>A0A3A1USG0</accession>
<proteinExistence type="predicted"/>
<reference evidence="2 3" key="1">
    <citation type="submission" date="2018-09" db="EMBL/GenBank/DDBJ databases">
        <title>Paenibacillus aracenensis nov. sp. isolated from a cave in southern Spain.</title>
        <authorList>
            <person name="Jurado V."/>
            <person name="Gutierrez-Patricio S."/>
            <person name="Gonzalez-Pimentel J.L."/>
            <person name="Miller A.Z."/>
            <person name="Laiz L."/>
            <person name="Saiz-Jimenez C."/>
        </authorList>
    </citation>
    <scope>NUCLEOTIDE SEQUENCE [LARGE SCALE GENOMIC DNA]</scope>
    <source>
        <strain evidence="2 3">DSM 22867</strain>
    </source>
</reference>
<comment type="caution">
    <text evidence="2">The sequence shown here is derived from an EMBL/GenBank/DDBJ whole genome shotgun (WGS) entry which is preliminary data.</text>
</comment>
<evidence type="ECO:0008006" key="4">
    <source>
        <dbReference type="Google" id="ProtNLM"/>
    </source>
</evidence>
<dbReference type="OrthoDB" id="2623622at2"/>
<protein>
    <recommendedName>
        <fullName evidence="4">Outer membrane protein assembly factor BamE</fullName>
    </recommendedName>
</protein>
<organism evidence="2 3">
    <name type="scientific">Paenibacillus nanensis</name>
    <dbReference type="NCBI Taxonomy" id="393251"/>
    <lineage>
        <taxon>Bacteria</taxon>
        <taxon>Bacillati</taxon>
        <taxon>Bacillota</taxon>
        <taxon>Bacilli</taxon>
        <taxon>Bacillales</taxon>
        <taxon>Paenibacillaceae</taxon>
        <taxon>Paenibacillus</taxon>
    </lineage>
</organism>
<evidence type="ECO:0000256" key="1">
    <source>
        <dbReference type="SAM" id="SignalP"/>
    </source>
</evidence>
<evidence type="ECO:0000313" key="3">
    <source>
        <dbReference type="Proteomes" id="UP000266482"/>
    </source>
</evidence>
<gene>
    <name evidence="2" type="ORF">D3P08_16030</name>
</gene>
<keyword evidence="1" id="KW-0732">Signal</keyword>
<keyword evidence="3" id="KW-1185">Reference proteome</keyword>